<keyword evidence="2" id="KW-1185">Reference proteome</keyword>
<evidence type="ECO:0000313" key="2">
    <source>
        <dbReference type="Proteomes" id="UP001155220"/>
    </source>
</evidence>
<dbReference type="RefSeq" id="WP_253963800.1">
    <property type="nucleotide sequence ID" value="NZ_JALHBS010000037.1"/>
</dbReference>
<comment type="caution">
    <text evidence="1">The sequence shown here is derived from an EMBL/GenBank/DDBJ whole genome shotgun (WGS) entry which is preliminary data.</text>
</comment>
<name>A0A9X2H7Y3_9HYPH</name>
<organism evidence="1 2">
    <name type="scientific">Aurantimonas marianensis</name>
    <dbReference type="NCBI Taxonomy" id="2920428"/>
    <lineage>
        <taxon>Bacteria</taxon>
        <taxon>Pseudomonadati</taxon>
        <taxon>Pseudomonadota</taxon>
        <taxon>Alphaproteobacteria</taxon>
        <taxon>Hyphomicrobiales</taxon>
        <taxon>Aurantimonadaceae</taxon>
        <taxon>Aurantimonas</taxon>
    </lineage>
</organism>
<protein>
    <submittedName>
        <fullName evidence="1">DUF2793 domain-containing protein</fullName>
    </submittedName>
</protein>
<dbReference type="InterPro" id="IPR021251">
    <property type="entry name" value="DUF2793"/>
</dbReference>
<dbReference type="AlphaFoldDB" id="A0A9X2H7Y3"/>
<accession>A0A9X2H7Y3</accession>
<reference evidence="1" key="1">
    <citation type="submission" date="2022-03" db="EMBL/GenBank/DDBJ databases">
        <title>Aurantimonas Liuensis sp. Nov., isolated from the hadal seawater of the Mariana Trench.</title>
        <authorList>
            <person name="Liu R."/>
        </authorList>
    </citation>
    <scope>NUCLEOTIDE SEQUENCE</scope>
    <source>
        <strain evidence="1">LRZ36</strain>
    </source>
</reference>
<dbReference type="EMBL" id="JALHBS010000037">
    <property type="protein sequence ID" value="MCP3054933.1"/>
    <property type="molecule type" value="Genomic_DNA"/>
</dbReference>
<gene>
    <name evidence="1" type="ORF">MJ956_07175</name>
</gene>
<dbReference type="Proteomes" id="UP001155220">
    <property type="component" value="Unassembled WGS sequence"/>
</dbReference>
<evidence type="ECO:0000313" key="1">
    <source>
        <dbReference type="EMBL" id="MCP3054933.1"/>
    </source>
</evidence>
<proteinExistence type="predicted"/>
<sequence>MEHSANLSLPFILPSQAQKHVTHNEALRALDALVMLAVASRTLSAPPANAAEGERHIIAAGGTGAWIGRDGAVAAFQDGAWAFFTPRDGWLAWCADEADLLVYTADTWVSTGAAAGEFQNISLLGVNTEADATNRLAVAADATLLNHAGGDHRLVINKQAEADTASLVLQTGFSGRAEIGLAGDDRLSFKTSADGLAFVEAMSLDGLTGKPSFPQANFLDDYAVNLLQDSGRFAGNAVSATTVGAFVFPAYLSPYNGAVAAGLGKFIHNNTDYGGPAGLLAPEVKELLDTIRDAAYRRYGVEFWVAEITQGAGTDGPLTVGATTGYLGCFSAQLARPPKLTFHAYLRAVDADILLRCFDGQTLYKNGEANTASIAISPADGWVSLTVHDAVDPRTSYGYTPATFGVYAQAQGHRWLLACPALMGGITKIDDDVGVVAAFNGWTA</sequence>
<dbReference type="Pfam" id="PF10983">
    <property type="entry name" value="DUF2793"/>
    <property type="match status" value="1"/>
</dbReference>